<dbReference type="Proteomes" id="UP000499080">
    <property type="component" value="Unassembled WGS sequence"/>
</dbReference>
<feature type="compositionally biased region" description="Polar residues" evidence="1">
    <location>
        <begin position="9"/>
        <end position="27"/>
    </location>
</feature>
<organism evidence="2 3">
    <name type="scientific">Araneus ventricosus</name>
    <name type="common">Orbweaver spider</name>
    <name type="synonym">Epeira ventricosa</name>
    <dbReference type="NCBI Taxonomy" id="182803"/>
    <lineage>
        <taxon>Eukaryota</taxon>
        <taxon>Metazoa</taxon>
        <taxon>Ecdysozoa</taxon>
        <taxon>Arthropoda</taxon>
        <taxon>Chelicerata</taxon>
        <taxon>Arachnida</taxon>
        <taxon>Araneae</taxon>
        <taxon>Araneomorphae</taxon>
        <taxon>Entelegynae</taxon>
        <taxon>Araneoidea</taxon>
        <taxon>Araneidae</taxon>
        <taxon>Araneus</taxon>
    </lineage>
</organism>
<comment type="caution">
    <text evidence="2">The sequence shown here is derived from an EMBL/GenBank/DDBJ whole genome shotgun (WGS) entry which is preliminary data.</text>
</comment>
<gene>
    <name evidence="2" type="ORF">AVEN_2213_1</name>
</gene>
<dbReference type="AlphaFoldDB" id="A0A4Y2VFR9"/>
<protein>
    <submittedName>
        <fullName evidence="2">Uncharacterized protein</fullName>
    </submittedName>
</protein>
<name>A0A4Y2VFR9_ARAVE</name>
<dbReference type="EMBL" id="BGPR01045563">
    <property type="protein sequence ID" value="GBO22490.1"/>
    <property type="molecule type" value="Genomic_DNA"/>
</dbReference>
<evidence type="ECO:0000313" key="2">
    <source>
        <dbReference type="EMBL" id="GBO22490.1"/>
    </source>
</evidence>
<evidence type="ECO:0000256" key="1">
    <source>
        <dbReference type="SAM" id="MobiDB-lite"/>
    </source>
</evidence>
<proteinExistence type="predicted"/>
<evidence type="ECO:0000313" key="3">
    <source>
        <dbReference type="Proteomes" id="UP000499080"/>
    </source>
</evidence>
<keyword evidence="3" id="KW-1185">Reference proteome</keyword>
<accession>A0A4Y2VFR9</accession>
<feature type="region of interest" description="Disordered" evidence="1">
    <location>
        <begin position="1"/>
        <end position="49"/>
    </location>
</feature>
<sequence>MWNMRVTRQRISSQRKPPWKGSQQNIQHPGISSKRKLMPSPPNSGKTNGITATLERTSTSSFQRSGIPQFRGQDQTMFAKGHGPFQIFPNRISLRTDDCCCCEALCTSQPDAAL</sequence>
<reference evidence="2 3" key="1">
    <citation type="journal article" date="2019" name="Sci. Rep.">
        <title>Orb-weaving spider Araneus ventricosus genome elucidates the spidroin gene catalogue.</title>
        <authorList>
            <person name="Kono N."/>
            <person name="Nakamura H."/>
            <person name="Ohtoshi R."/>
            <person name="Moran D.A.P."/>
            <person name="Shinohara A."/>
            <person name="Yoshida Y."/>
            <person name="Fujiwara M."/>
            <person name="Mori M."/>
            <person name="Tomita M."/>
            <person name="Arakawa K."/>
        </authorList>
    </citation>
    <scope>NUCLEOTIDE SEQUENCE [LARGE SCALE GENOMIC DNA]</scope>
</reference>